<protein>
    <submittedName>
        <fullName evidence="1">Glycosyltransferase family 4 protein</fullName>
    </submittedName>
</protein>
<evidence type="ECO:0000313" key="1">
    <source>
        <dbReference type="EMBL" id="WAJ27955.1"/>
    </source>
</evidence>
<accession>A0ACD4NM26</accession>
<evidence type="ECO:0000313" key="2">
    <source>
        <dbReference type="Proteomes" id="UP001163223"/>
    </source>
</evidence>
<dbReference type="EMBL" id="CP113520">
    <property type="protein sequence ID" value="WAJ27955.1"/>
    <property type="molecule type" value="Genomic_DNA"/>
</dbReference>
<gene>
    <name evidence="1" type="ORF">OXU80_24475</name>
</gene>
<name>A0ACD4NM26_9HYPH</name>
<proteinExistence type="predicted"/>
<sequence length="427" mass="45949">MRVLISAYACEPGAGSELGKGWNFSCELARQGHEVTVLTCGSHHRDAIERHAAAHGLPEGLRFAWHDVPGWSGPGYANARHIRQHYLAWQLTVRRTAAALLARAPFDVVHHLTWTVLRWPSFLGGLGPRFVFGPVGGGQGSPKPLRKGLPRRCLRAERRRDAINLWSRVDPLVLGALSRADAILVTDAATLRHVPVWLRGRAHVVVDVTAPPARRAIERPAREDPAILFAGRLEGWKGVHLALGAVARLRRHRSGLVFTVAGSGPEEAYFRAEAARLGLGEAVRFLGAVPHEAMGAVYAAHDLLLFPSLHDSGPHVIGEAFAHGLPVVCLDLGGPAIAVTERCGAVVKTGGRSRSDVEAALAEAVDALLVAPEALERARLGAFERAEALGYPAHVEAIVERFYQTPRAAARRLAAMPNGPIPPARKA</sequence>
<reference evidence="1" key="1">
    <citation type="submission" date="2022-11" db="EMBL/GenBank/DDBJ databases">
        <title>beta-Carotene-producing bacterium, Jeongeuplla avenae sp. nov., alleviates the salt stress of Arabidopsis seedlings.</title>
        <authorList>
            <person name="Jiang L."/>
            <person name="Lee J."/>
        </authorList>
    </citation>
    <scope>NUCLEOTIDE SEQUENCE</scope>
    <source>
        <strain evidence="1">DY_R2A_6</strain>
    </source>
</reference>
<dbReference type="Proteomes" id="UP001163223">
    <property type="component" value="Chromosome"/>
</dbReference>
<organism evidence="1 2">
    <name type="scientific">Antarcticirhabdus aurantiaca</name>
    <dbReference type="NCBI Taxonomy" id="2606717"/>
    <lineage>
        <taxon>Bacteria</taxon>
        <taxon>Pseudomonadati</taxon>
        <taxon>Pseudomonadota</taxon>
        <taxon>Alphaproteobacteria</taxon>
        <taxon>Hyphomicrobiales</taxon>
        <taxon>Aurantimonadaceae</taxon>
        <taxon>Antarcticirhabdus</taxon>
    </lineage>
</organism>
<keyword evidence="2" id="KW-1185">Reference proteome</keyword>